<dbReference type="NCBIfam" id="NF011616">
    <property type="entry name" value="PRK15042.1"/>
    <property type="match status" value="1"/>
</dbReference>
<dbReference type="InterPro" id="IPR010254">
    <property type="entry name" value="B12-dep_deHydtase_bsu"/>
</dbReference>
<dbReference type="InterPro" id="IPR003208">
    <property type="entry name" value="Dehydtase/Dehydtase_re"/>
</dbReference>
<dbReference type="PIRSF" id="PIRSF018506">
    <property type="entry name" value="Prpndl_dhdrts_md"/>
    <property type="match status" value="1"/>
</dbReference>
<evidence type="ECO:0000313" key="3">
    <source>
        <dbReference type="Proteomes" id="UP001564657"/>
    </source>
</evidence>
<name>A0ABV4BQK6_9CLOT</name>
<feature type="compositionally biased region" description="Low complexity" evidence="1">
    <location>
        <begin position="25"/>
        <end position="40"/>
    </location>
</feature>
<accession>A0ABV4BQK6</accession>
<dbReference type="Pfam" id="PF02288">
    <property type="entry name" value="Dehydratase_MU"/>
    <property type="match status" value="1"/>
</dbReference>
<comment type="caution">
    <text evidence="2">The sequence shown here is derived from an EMBL/GenBank/DDBJ whole genome shotgun (WGS) entry which is preliminary data.</text>
</comment>
<dbReference type="Gene3D" id="3.40.50.10150">
    <property type="entry name" value="B12-dependent dehydatase associated subunit"/>
    <property type="match status" value="1"/>
</dbReference>
<feature type="region of interest" description="Disordered" evidence="1">
    <location>
        <begin position="25"/>
        <end position="44"/>
    </location>
</feature>
<dbReference type="RefSeq" id="WP_369702932.1">
    <property type="nucleotide sequence ID" value="NZ_JBGEWD010000001.1"/>
</dbReference>
<proteinExistence type="predicted"/>
<evidence type="ECO:0000256" key="1">
    <source>
        <dbReference type="SAM" id="MobiDB-lite"/>
    </source>
</evidence>
<evidence type="ECO:0000313" key="2">
    <source>
        <dbReference type="EMBL" id="MEY7999068.1"/>
    </source>
</evidence>
<gene>
    <name evidence="2" type="ORF">AB8U03_02440</name>
</gene>
<reference evidence="2 3" key="1">
    <citation type="submission" date="2024-08" db="EMBL/GenBank/DDBJ databases">
        <title>Clostridium lapicellarii sp. nov., and Clostridium renhuaiense sp. nov., two species isolated from the mud in a fermentation cellar used for producing sauce-flavour Chinese liquors.</title>
        <authorList>
            <person name="Yang F."/>
            <person name="Wang H."/>
            <person name="Chen L.Q."/>
            <person name="Zhou N."/>
            <person name="Lu J.J."/>
            <person name="Pu X.X."/>
            <person name="Wan B."/>
            <person name="Wang L."/>
            <person name="Liu S.J."/>
        </authorList>
    </citation>
    <scope>NUCLEOTIDE SEQUENCE [LARGE SCALE GENOMIC DNA]</scope>
    <source>
        <strain evidence="2 3">MT-5</strain>
    </source>
</reference>
<organism evidence="2 3">
    <name type="scientific">Clostridium moutaii</name>
    <dbReference type="NCBI Taxonomy" id="3240932"/>
    <lineage>
        <taxon>Bacteria</taxon>
        <taxon>Bacillati</taxon>
        <taxon>Bacillota</taxon>
        <taxon>Clostridia</taxon>
        <taxon>Eubacteriales</taxon>
        <taxon>Clostridiaceae</taxon>
        <taxon>Clostridium</taxon>
    </lineage>
</organism>
<dbReference type="InterPro" id="IPR025541">
    <property type="entry name" value="Ppandiol/glycerol_DHydtase_msu"/>
</dbReference>
<sequence>MVNSVSNEELIESIVQKVLSQLPANTNNSSASSNSDSPAAKVGNMKIEEVGPAEKGKRSDEVVIALAPAFGLYQTETIIGIPHNEVLREIMAGIEEEGIAVRFIRVLNTSDVAFIAHAAAKLSGSGVGIGIQSKGTTVIHQKDLEPLNNLELFSQAPLIDKKTFRAIGKNAAKYAKGESPDPVPVVNDQMARPKYQAKAAILHIKETQHVNRAAKPIALKVIFE</sequence>
<dbReference type="EMBL" id="JBGEWD010000001">
    <property type="protein sequence ID" value="MEY7999068.1"/>
    <property type="molecule type" value="Genomic_DNA"/>
</dbReference>
<protein>
    <submittedName>
        <fullName evidence="2">Propanediol/glycerol family dehydratase medium subunit</fullName>
    </submittedName>
</protein>
<dbReference type="SUPFAM" id="SSF52968">
    <property type="entry name" value="B12-dependent dehydatase associated subunit"/>
    <property type="match status" value="1"/>
</dbReference>
<dbReference type="Proteomes" id="UP001564657">
    <property type="component" value="Unassembled WGS sequence"/>
</dbReference>
<keyword evidence="3" id="KW-1185">Reference proteome</keyword>